<comment type="caution">
    <text evidence="2">The sequence shown here is derived from an EMBL/GenBank/DDBJ whole genome shotgun (WGS) entry which is preliminary data.</text>
</comment>
<dbReference type="Gene3D" id="3.90.550.10">
    <property type="entry name" value="Spore Coat Polysaccharide Biosynthesis Protein SpsA, Chain A"/>
    <property type="match status" value="1"/>
</dbReference>
<evidence type="ECO:0000259" key="1">
    <source>
        <dbReference type="Pfam" id="PF00535"/>
    </source>
</evidence>
<dbReference type="Pfam" id="PF00535">
    <property type="entry name" value="Glycos_transf_2"/>
    <property type="match status" value="1"/>
</dbReference>
<dbReference type="EMBL" id="BAAAPB010000001">
    <property type="protein sequence ID" value="GAA1946335.1"/>
    <property type="molecule type" value="Genomic_DNA"/>
</dbReference>
<name>A0ABN2Q851_9ACTN</name>
<sequence>MSAPTVWPSITVVIATVDRPELLRRAVSSVLDQDYDGEVDVVVVHDGTTPRAMGLVADGPRRSVRVVANDRTPGLAGARNTGLLAAAGELVAFCDDDDAWAPTKLREQVRLWREHPDAAAVSTGIVIRTEDGSFERVPPTRTDLAQLLRSRVLGLHPSALLVRRADLLGEVGLVDERLPQSYGEDYDLLLRLAARGDIVTVPRPLLMVDWARTSYFDGRWDAISDGLTYLLEKFPAFGEDRRGWARIAGQIAFAHAARGRRRTALRWALSALRRDPAQLRAHASLAVAAGLLSPGRLVEQAQRRGRGL</sequence>
<keyword evidence="3" id="KW-1185">Reference proteome</keyword>
<gene>
    <name evidence="2" type="ORF">GCM10009798_01650</name>
</gene>
<protein>
    <submittedName>
        <fullName evidence="2">Glycosyltransferase</fullName>
    </submittedName>
</protein>
<dbReference type="InterPro" id="IPR001173">
    <property type="entry name" value="Glyco_trans_2-like"/>
</dbReference>
<evidence type="ECO:0000313" key="2">
    <source>
        <dbReference type="EMBL" id="GAA1946335.1"/>
    </source>
</evidence>
<proteinExistence type="predicted"/>
<dbReference type="InterPro" id="IPR029044">
    <property type="entry name" value="Nucleotide-diphossugar_trans"/>
</dbReference>
<organism evidence="2 3">
    <name type="scientific">Nocardioides panacihumi</name>
    <dbReference type="NCBI Taxonomy" id="400774"/>
    <lineage>
        <taxon>Bacteria</taxon>
        <taxon>Bacillati</taxon>
        <taxon>Actinomycetota</taxon>
        <taxon>Actinomycetes</taxon>
        <taxon>Propionibacteriales</taxon>
        <taxon>Nocardioidaceae</taxon>
        <taxon>Nocardioides</taxon>
    </lineage>
</organism>
<dbReference type="RefSeq" id="WP_344041417.1">
    <property type="nucleotide sequence ID" value="NZ_BAAAPB010000001.1"/>
</dbReference>
<dbReference type="InterPro" id="IPR050834">
    <property type="entry name" value="Glycosyltransf_2"/>
</dbReference>
<dbReference type="Proteomes" id="UP001500571">
    <property type="component" value="Unassembled WGS sequence"/>
</dbReference>
<accession>A0ABN2Q851</accession>
<reference evidence="2 3" key="1">
    <citation type="journal article" date="2019" name="Int. J. Syst. Evol. Microbiol.">
        <title>The Global Catalogue of Microorganisms (GCM) 10K type strain sequencing project: providing services to taxonomists for standard genome sequencing and annotation.</title>
        <authorList>
            <consortium name="The Broad Institute Genomics Platform"/>
            <consortium name="The Broad Institute Genome Sequencing Center for Infectious Disease"/>
            <person name="Wu L."/>
            <person name="Ma J."/>
        </authorList>
    </citation>
    <scope>NUCLEOTIDE SEQUENCE [LARGE SCALE GENOMIC DNA]</scope>
    <source>
        <strain evidence="2 3">JCM 15309</strain>
    </source>
</reference>
<evidence type="ECO:0000313" key="3">
    <source>
        <dbReference type="Proteomes" id="UP001500571"/>
    </source>
</evidence>
<dbReference type="SUPFAM" id="SSF53448">
    <property type="entry name" value="Nucleotide-diphospho-sugar transferases"/>
    <property type="match status" value="1"/>
</dbReference>
<feature type="domain" description="Glycosyltransferase 2-like" evidence="1">
    <location>
        <begin position="11"/>
        <end position="165"/>
    </location>
</feature>
<dbReference type="CDD" id="cd00761">
    <property type="entry name" value="Glyco_tranf_GTA_type"/>
    <property type="match status" value="1"/>
</dbReference>
<dbReference type="PANTHER" id="PTHR43685:SF2">
    <property type="entry name" value="GLYCOSYLTRANSFERASE 2-LIKE DOMAIN-CONTAINING PROTEIN"/>
    <property type="match status" value="1"/>
</dbReference>
<dbReference type="PANTHER" id="PTHR43685">
    <property type="entry name" value="GLYCOSYLTRANSFERASE"/>
    <property type="match status" value="1"/>
</dbReference>